<evidence type="ECO:0000259" key="9">
    <source>
        <dbReference type="PROSITE" id="PS50835"/>
    </source>
</evidence>
<dbReference type="CDD" id="cd05713">
    <property type="entry name" value="IgV_MOG_like"/>
    <property type="match status" value="1"/>
</dbReference>
<dbReference type="InterPro" id="IPR036179">
    <property type="entry name" value="Ig-like_dom_sf"/>
</dbReference>
<protein>
    <submittedName>
        <fullName evidence="10">Butyrophilin subfamily 2 member A1</fullName>
    </submittedName>
</protein>
<evidence type="ECO:0000313" key="11">
    <source>
        <dbReference type="Proteomes" id="UP000694399"/>
    </source>
</evidence>
<organism evidence="10 11">
    <name type="scientific">Panthera leo</name>
    <name type="common">Lion</name>
    <dbReference type="NCBI Taxonomy" id="9689"/>
    <lineage>
        <taxon>Eukaryota</taxon>
        <taxon>Metazoa</taxon>
        <taxon>Chordata</taxon>
        <taxon>Craniata</taxon>
        <taxon>Vertebrata</taxon>
        <taxon>Euteleostomi</taxon>
        <taxon>Mammalia</taxon>
        <taxon>Eutheria</taxon>
        <taxon>Laurasiatheria</taxon>
        <taxon>Carnivora</taxon>
        <taxon>Feliformia</taxon>
        <taxon>Felidae</taxon>
        <taxon>Pantherinae</taxon>
        <taxon>Panthera</taxon>
    </lineage>
</organism>
<name>A0A8C8XVN3_PANLE</name>
<keyword evidence="11" id="KW-1185">Reference proteome</keyword>
<dbReference type="InterPro" id="IPR050504">
    <property type="entry name" value="IgSF_BTN/MOG"/>
</dbReference>
<proteinExistence type="predicted"/>
<evidence type="ECO:0000256" key="1">
    <source>
        <dbReference type="ARBA" id="ARBA00004370"/>
    </source>
</evidence>
<evidence type="ECO:0000256" key="2">
    <source>
        <dbReference type="ARBA" id="ARBA00022692"/>
    </source>
</evidence>
<keyword evidence="2 7" id="KW-0812">Transmembrane</keyword>
<sequence length="322" mass="35823">MEPAAAPRCRARGSLLFLALLCGCALLSAQFTVVGPADPVLAMVGEDTTFHCHLSPQKNAEDMEVRWFRTHFSRAVLVYKGGRERTEEQLEEFRGRTTFVSNGIKQGSVALVIHNVTAHENGIYHCYFQEGRSYDEAIMRLMVAGLGSKPLIEMKGHEDGDIRLECTSVGWYPEPHAVWRDPYGEIMPALEEAYTVDADGLFTVTVAVIIRDCSVRKASCSVNNTLLGQEKETVIFIPESLPPSALPWMAGLAALPPSLLLLVAGVLCLARKVHQEKEVENEERETACQELGKEDVEKEKEQHLLEELRWRRTLLHAGLSPA</sequence>
<dbReference type="SMART" id="SM00409">
    <property type="entry name" value="IG"/>
    <property type="match status" value="1"/>
</dbReference>
<dbReference type="InterPro" id="IPR013783">
    <property type="entry name" value="Ig-like_fold"/>
</dbReference>
<gene>
    <name evidence="10" type="primary">BTN2A1</name>
</gene>
<dbReference type="FunFam" id="2.60.40.10:FF:000208">
    <property type="entry name" value="Butyrophilin subfamily 1 member A1"/>
    <property type="match status" value="1"/>
</dbReference>
<dbReference type="Proteomes" id="UP000694399">
    <property type="component" value="Unassembled WGS sequence"/>
</dbReference>
<feature type="signal peptide" evidence="8">
    <location>
        <begin position="1"/>
        <end position="29"/>
    </location>
</feature>
<dbReference type="Gene3D" id="2.60.40.10">
    <property type="entry name" value="Immunoglobulins"/>
    <property type="match status" value="2"/>
</dbReference>
<feature type="transmembrane region" description="Helical" evidence="7">
    <location>
        <begin position="248"/>
        <end position="270"/>
    </location>
</feature>
<dbReference type="Pfam" id="PF22705">
    <property type="entry name" value="C2-set_3"/>
    <property type="match status" value="1"/>
</dbReference>
<evidence type="ECO:0000256" key="4">
    <source>
        <dbReference type="ARBA" id="ARBA00022989"/>
    </source>
</evidence>
<keyword evidence="3 8" id="KW-0732">Signal</keyword>
<accession>A0A8C8XVN3</accession>
<dbReference type="InterPro" id="IPR007110">
    <property type="entry name" value="Ig-like_dom"/>
</dbReference>
<reference evidence="10" key="1">
    <citation type="submission" date="2025-08" db="UniProtKB">
        <authorList>
            <consortium name="Ensembl"/>
        </authorList>
    </citation>
    <scope>IDENTIFICATION</scope>
</reference>
<dbReference type="AlphaFoldDB" id="A0A8C8XVN3"/>
<dbReference type="GO" id="GO:0009897">
    <property type="term" value="C:external side of plasma membrane"/>
    <property type="evidence" value="ECO:0007669"/>
    <property type="project" value="TreeGrafter"/>
</dbReference>
<dbReference type="GeneTree" id="ENSGT00940000163835"/>
<evidence type="ECO:0000256" key="3">
    <source>
        <dbReference type="ARBA" id="ARBA00022729"/>
    </source>
</evidence>
<dbReference type="InterPro" id="IPR003599">
    <property type="entry name" value="Ig_sub"/>
</dbReference>
<dbReference type="GO" id="GO:0005102">
    <property type="term" value="F:signaling receptor binding"/>
    <property type="evidence" value="ECO:0007669"/>
    <property type="project" value="TreeGrafter"/>
</dbReference>
<evidence type="ECO:0000256" key="8">
    <source>
        <dbReference type="SAM" id="SignalP"/>
    </source>
</evidence>
<dbReference type="Pfam" id="PF07686">
    <property type="entry name" value="V-set"/>
    <property type="match status" value="1"/>
</dbReference>
<evidence type="ECO:0000256" key="7">
    <source>
        <dbReference type="SAM" id="Phobius"/>
    </source>
</evidence>
<dbReference type="GO" id="GO:0001817">
    <property type="term" value="P:regulation of cytokine production"/>
    <property type="evidence" value="ECO:0007669"/>
    <property type="project" value="TreeGrafter"/>
</dbReference>
<dbReference type="InterPro" id="IPR013106">
    <property type="entry name" value="Ig_V-set"/>
</dbReference>
<evidence type="ECO:0000256" key="5">
    <source>
        <dbReference type="ARBA" id="ARBA00023136"/>
    </source>
</evidence>
<dbReference type="FunFam" id="2.60.40.10:FF:000088">
    <property type="entry name" value="Butyrophilin subfamily 1 member A1"/>
    <property type="match status" value="1"/>
</dbReference>
<evidence type="ECO:0000256" key="6">
    <source>
        <dbReference type="ARBA" id="ARBA00023319"/>
    </source>
</evidence>
<dbReference type="GO" id="GO:0050852">
    <property type="term" value="P:T cell receptor signaling pathway"/>
    <property type="evidence" value="ECO:0007669"/>
    <property type="project" value="TreeGrafter"/>
</dbReference>
<comment type="subcellular location">
    <subcellularLocation>
        <location evidence="1">Membrane</location>
    </subcellularLocation>
</comment>
<keyword evidence="5 7" id="KW-0472">Membrane</keyword>
<dbReference type="Ensembl" id="ENSPLOT00000026615.1">
    <property type="protein sequence ID" value="ENSPLOP00000024095.1"/>
    <property type="gene ID" value="ENSPLOG00000017602.1"/>
</dbReference>
<keyword evidence="6" id="KW-0393">Immunoglobulin domain</keyword>
<reference evidence="10" key="2">
    <citation type="submission" date="2025-09" db="UniProtKB">
        <authorList>
            <consortium name="Ensembl"/>
        </authorList>
    </citation>
    <scope>IDENTIFICATION</scope>
</reference>
<dbReference type="PROSITE" id="PS50835">
    <property type="entry name" value="IG_LIKE"/>
    <property type="match status" value="1"/>
</dbReference>
<evidence type="ECO:0000313" key="10">
    <source>
        <dbReference type="Ensembl" id="ENSPLOP00000024095.1"/>
    </source>
</evidence>
<dbReference type="PANTHER" id="PTHR24100">
    <property type="entry name" value="BUTYROPHILIN"/>
    <property type="match status" value="1"/>
</dbReference>
<dbReference type="SUPFAM" id="SSF48726">
    <property type="entry name" value="Immunoglobulin"/>
    <property type="match status" value="2"/>
</dbReference>
<keyword evidence="4 7" id="KW-1133">Transmembrane helix</keyword>
<feature type="domain" description="Ig-like" evidence="9">
    <location>
        <begin position="45"/>
        <end position="139"/>
    </location>
</feature>
<feature type="chain" id="PRO_5034329058" evidence="8">
    <location>
        <begin position="30"/>
        <end position="322"/>
    </location>
</feature>
<dbReference type="InterPro" id="IPR053896">
    <property type="entry name" value="BTN3A2-like_Ig-C"/>
</dbReference>
<dbReference type="PANTHER" id="PTHR24100:SF139">
    <property type="entry name" value="BUTYROPHILIN SUBFAMILY 2 MEMBER A2"/>
    <property type="match status" value="1"/>
</dbReference>